<dbReference type="Proteomes" id="UP000230423">
    <property type="component" value="Unassembled WGS sequence"/>
</dbReference>
<dbReference type="OrthoDB" id="2405412at2759"/>
<evidence type="ECO:0000313" key="3">
    <source>
        <dbReference type="Proteomes" id="UP000230423"/>
    </source>
</evidence>
<feature type="domain" description="NOL9 C-terminal" evidence="1">
    <location>
        <begin position="58"/>
        <end position="103"/>
    </location>
</feature>
<reference evidence="2 3" key="1">
    <citation type="submission" date="2015-09" db="EMBL/GenBank/DDBJ databases">
        <title>Draft genome of the parasitic nematode Teladorsagia circumcincta isolate WARC Sus (inbred).</title>
        <authorList>
            <person name="Mitreva M."/>
        </authorList>
    </citation>
    <scope>NUCLEOTIDE SEQUENCE [LARGE SCALE GENOMIC DNA]</scope>
    <source>
        <strain evidence="2 3">S</strain>
    </source>
</reference>
<proteinExistence type="predicted"/>
<name>A0A2G9U5R7_TELCI</name>
<organism evidence="2 3">
    <name type="scientific">Teladorsagia circumcincta</name>
    <name type="common">Brown stomach worm</name>
    <name type="synonym">Ostertagia circumcincta</name>
    <dbReference type="NCBI Taxonomy" id="45464"/>
    <lineage>
        <taxon>Eukaryota</taxon>
        <taxon>Metazoa</taxon>
        <taxon>Ecdysozoa</taxon>
        <taxon>Nematoda</taxon>
        <taxon>Chromadorea</taxon>
        <taxon>Rhabditida</taxon>
        <taxon>Rhabditina</taxon>
        <taxon>Rhabditomorpha</taxon>
        <taxon>Strongyloidea</taxon>
        <taxon>Trichostrongylidae</taxon>
        <taxon>Teladorsagia</taxon>
    </lineage>
</organism>
<sequence>MRITLCIPEDYSYVDDHYFLATMNVQIVSLCSHSLDEPLDTRRLLGHGSLPLISIMRRGSPLLRCHGYGIIRAIDLEKKLFYLITPTPSTELSKVTIFARGTDIMVPQMLLESQPAGNVPYLSRPALATKSGIISDLYNGLKNIKTGRREYFPATS</sequence>
<accession>A0A2G9U5R7</accession>
<dbReference type="Pfam" id="PF25467">
    <property type="entry name" value="NOL9_C"/>
    <property type="match status" value="1"/>
</dbReference>
<dbReference type="AlphaFoldDB" id="A0A2G9U5R7"/>
<protein>
    <recommendedName>
        <fullName evidence="1">NOL9 C-terminal domain-containing protein</fullName>
    </recommendedName>
</protein>
<dbReference type="InterPro" id="IPR057570">
    <property type="entry name" value="NOL9_C"/>
</dbReference>
<keyword evidence="3" id="KW-1185">Reference proteome</keyword>
<evidence type="ECO:0000313" key="2">
    <source>
        <dbReference type="EMBL" id="PIO65631.1"/>
    </source>
</evidence>
<dbReference type="EMBL" id="KZ348857">
    <property type="protein sequence ID" value="PIO65631.1"/>
    <property type="molecule type" value="Genomic_DNA"/>
</dbReference>
<evidence type="ECO:0000259" key="1">
    <source>
        <dbReference type="Pfam" id="PF25467"/>
    </source>
</evidence>
<gene>
    <name evidence="2" type="ORF">TELCIR_12687</name>
</gene>